<protein>
    <recommendedName>
        <fullName evidence="3">Tetratricopeptide repeat protein</fullName>
    </recommendedName>
</protein>
<dbReference type="InterPro" id="IPR011990">
    <property type="entry name" value="TPR-like_helical_dom_sf"/>
</dbReference>
<evidence type="ECO:0008006" key="3">
    <source>
        <dbReference type="Google" id="ProtNLM"/>
    </source>
</evidence>
<dbReference type="KEGG" id="ska:CP970_25880"/>
<dbReference type="SUPFAM" id="SSF81901">
    <property type="entry name" value="HCP-like"/>
    <property type="match status" value="1"/>
</dbReference>
<dbReference type="Proteomes" id="UP000325529">
    <property type="component" value="Chromosome"/>
</dbReference>
<dbReference type="Gene3D" id="1.25.40.10">
    <property type="entry name" value="Tetratricopeptide repeat domain"/>
    <property type="match status" value="1"/>
</dbReference>
<evidence type="ECO:0000313" key="1">
    <source>
        <dbReference type="EMBL" id="QEU93877.1"/>
    </source>
</evidence>
<accession>A0A5J6GFZ7</accession>
<organism evidence="1 2">
    <name type="scientific">Streptomyces kanamyceticus</name>
    <dbReference type="NCBI Taxonomy" id="1967"/>
    <lineage>
        <taxon>Bacteria</taxon>
        <taxon>Bacillati</taxon>
        <taxon>Actinomycetota</taxon>
        <taxon>Actinomycetes</taxon>
        <taxon>Kitasatosporales</taxon>
        <taxon>Streptomycetaceae</taxon>
        <taxon>Streptomyces</taxon>
    </lineage>
</organism>
<dbReference type="EMBL" id="CP023699">
    <property type="protein sequence ID" value="QEU93877.1"/>
    <property type="molecule type" value="Genomic_DNA"/>
</dbReference>
<name>A0A5J6GFZ7_STRKN</name>
<dbReference type="AlphaFoldDB" id="A0A5J6GFZ7"/>
<sequence length="606" mass="65459">MEELAASVAGVLVSAMRSRDWPLMEPRFRDCFERAGVRGGFAGLLARDQRLLAAGELTATETHLSWSHRLSTRLVELPELAGELRELLPTLGLPEPGESPTPVANAISGGTVANAVMAGSIGSVTIHQEAASPTAPAAADGWPRVGGLRRLGFGVRPARRFAGEQGLPPYVARDCDDELSVLLRQAVHHGGLVIVTGEPFAGKTSTAWAALRASVAEEARVFLARGGADLRGLPDQLRGRDTTAAHVVWLDDLDGHLAEPGTPGVLAQLTQDRVLVLATMRDEAYDKHRFGHHPAARVLSVARTVEVPTEWSEAELARLATVDDPRLADAVRWRGGLGITQFLALGPELWEEWRRARRAGERRLGYLLVRAAIDFARHGITEALPLEAFVAVANEYEEQSEAMTDEAYVQALAWAASPRTGVAGLLVPGEEEETWRACGTLVADALRAPDFPMADQYVWWGMLDGAREHRPAEHEALLAAARSDLRARGEAGDVHVMRALGEFAGRAGDMTDAKHWYGKVVELDRGNALTVGQDLVELGEYTEATRYMELAAADGSRWAASALARLHFERAGRWLARAAEQGDERAAATLAHLRSGPGMGPDTVKE</sequence>
<reference evidence="1 2" key="1">
    <citation type="submission" date="2017-09" db="EMBL/GenBank/DDBJ databases">
        <authorList>
            <person name="Lee N."/>
            <person name="Cho B.-K."/>
        </authorList>
    </citation>
    <scope>NUCLEOTIDE SEQUENCE [LARGE SCALE GENOMIC DNA]</scope>
    <source>
        <strain evidence="1 2">ATCC 12853</strain>
    </source>
</reference>
<evidence type="ECO:0000313" key="2">
    <source>
        <dbReference type="Proteomes" id="UP000325529"/>
    </source>
</evidence>
<proteinExistence type="predicted"/>
<keyword evidence="2" id="KW-1185">Reference proteome</keyword>
<gene>
    <name evidence="1" type="ORF">CP970_25880</name>
</gene>